<organism evidence="6 7">
    <name type="scientific">Gemmobacter lutimaris</name>
    <dbReference type="NCBI Taxonomy" id="2306023"/>
    <lineage>
        <taxon>Bacteria</taxon>
        <taxon>Pseudomonadati</taxon>
        <taxon>Pseudomonadota</taxon>
        <taxon>Alphaproteobacteria</taxon>
        <taxon>Rhodobacterales</taxon>
        <taxon>Paracoccaceae</taxon>
        <taxon>Gemmobacter</taxon>
    </lineage>
</organism>
<dbReference type="SUPFAM" id="SSF53850">
    <property type="entry name" value="Periplasmic binding protein-like II"/>
    <property type="match status" value="1"/>
</dbReference>
<evidence type="ECO:0000313" key="7">
    <source>
        <dbReference type="Proteomes" id="UP000266649"/>
    </source>
</evidence>
<dbReference type="SUPFAM" id="SSF46785">
    <property type="entry name" value="Winged helix' DNA-binding domain"/>
    <property type="match status" value="1"/>
</dbReference>
<name>A0A398BPN3_9RHOB</name>
<sequence>MPVAPPRPTDLPLTALRAFEAAARLGGFSAAAQELGVTPGAVTAHVKALEARLAARLFIRGPKGVELTALGARVLPEFTTAFDALGLAVHHLRAESAPKIVHIATLPALAQLWLSPRLPGLRAQMPGVEISITAMEAPPNLKRAPYDLSLFPGREGRLVAEEDIFPVCAPQLAARLTRPEDLAVLPCLIDSAWAEDWQDWAAVAMPRAAFRPRGPVFSLYALAVEEAANGAGVLMAHGSLVAGHLARGQLVAPLPQRVRLPMALRLWSARPLKAGHPAERVARALLAP</sequence>
<dbReference type="Gene3D" id="1.10.10.10">
    <property type="entry name" value="Winged helix-like DNA-binding domain superfamily/Winged helix DNA-binding domain"/>
    <property type="match status" value="1"/>
</dbReference>
<keyword evidence="3" id="KW-0238">DNA-binding</keyword>
<dbReference type="EMBL" id="QXXQ01000003">
    <property type="protein sequence ID" value="RID92505.1"/>
    <property type="molecule type" value="Genomic_DNA"/>
</dbReference>
<keyword evidence="7" id="KW-1185">Reference proteome</keyword>
<evidence type="ECO:0000256" key="3">
    <source>
        <dbReference type="ARBA" id="ARBA00023125"/>
    </source>
</evidence>
<dbReference type="RefSeq" id="WP_119134182.1">
    <property type="nucleotide sequence ID" value="NZ_QXXQ01000003.1"/>
</dbReference>
<comment type="caution">
    <text evidence="6">The sequence shown here is derived from an EMBL/GenBank/DDBJ whole genome shotgun (WGS) entry which is preliminary data.</text>
</comment>
<dbReference type="GO" id="GO:0006351">
    <property type="term" value="P:DNA-templated transcription"/>
    <property type="evidence" value="ECO:0007669"/>
    <property type="project" value="TreeGrafter"/>
</dbReference>
<dbReference type="Pfam" id="PF03466">
    <property type="entry name" value="LysR_substrate"/>
    <property type="match status" value="1"/>
</dbReference>
<dbReference type="Pfam" id="PF00126">
    <property type="entry name" value="HTH_1"/>
    <property type="match status" value="1"/>
</dbReference>
<evidence type="ECO:0000256" key="1">
    <source>
        <dbReference type="ARBA" id="ARBA00009437"/>
    </source>
</evidence>
<evidence type="ECO:0000256" key="2">
    <source>
        <dbReference type="ARBA" id="ARBA00023015"/>
    </source>
</evidence>
<dbReference type="InterPro" id="IPR005119">
    <property type="entry name" value="LysR_subst-bd"/>
</dbReference>
<dbReference type="Gene3D" id="3.40.190.10">
    <property type="entry name" value="Periplasmic binding protein-like II"/>
    <property type="match status" value="2"/>
</dbReference>
<feature type="domain" description="HTH lysR-type" evidence="5">
    <location>
        <begin position="11"/>
        <end position="68"/>
    </location>
</feature>
<reference evidence="6 7" key="1">
    <citation type="submission" date="2018-09" db="EMBL/GenBank/DDBJ databases">
        <title>Gemmobacter lutimaris sp. nov., a marine bacterium isolated from tidal flat.</title>
        <authorList>
            <person name="Lee D.W."/>
            <person name="Yoo Y."/>
            <person name="Kim J.-J."/>
            <person name="Kim B.S."/>
        </authorList>
    </citation>
    <scope>NUCLEOTIDE SEQUENCE [LARGE SCALE GENOMIC DNA]</scope>
    <source>
        <strain evidence="6 7">YJ-T1-11</strain>
    </source>
</reference>
<dbReference type="PROSITE" id="PS50931">
    <property type="entry name" value="HTH_LYSR"/>
    <property type="match status" value="1"/>
</dbReference>
<evidence type="ECO:0000256" key="4">
    <source>
        <dbReference type="ARBA" id="ARBA00023163"/>
    </source>
</evidence>
<proteinExistence type="inferred from homology"/>
<dbReference type="PANTHER" id="PTHR30537:SF26">
    <property type="entry name" value="GLYCINE CLEAVAGE SYSTEM TRANSCRIPTIONAL ACTIVATOR"/>
    <property type="match status" value="1"/>
</dbReference>
<gene>
    <name evidence="6" type="ORF">D2N39_07640</name>
</gene>
<dbReference type="InterPro" id="IPR036390">
    <property type="entry name" value="WH_DNA-bd_sf"/>
</dbReference>
<accession>A0A398BPN3</accession>
<dbReference type="AlphaFoldDB" id="A0A398BPN3"/>
<dbReference type="InterPro" id="IPR000847">
    <property type="entry name" value="LysR_HTH_N"/>
</dbReference>
<comment type="similarity">
    <text evidence="1">Belongs to the LysR transcriptional regulatory family.</text>
</comment>
<keyword evidence="4" id="KW-0804">Transcription</keyword>
<dbReference type="Proteomes" id="UP000266649">
    <property type="component" value="Unassembled WGS sequence"/>
</dbReference>
<dbReference type="GO" id="GO:0043565">
    <property type="term" value="F:sequence-specific DNA binding"/>
    <property type="evidence" value="ECO:0007669"/>
    <property type="project" value="TreeGrafter"/>
</dbReference>
<dbReference type="OrthoDB" id="9813056at2"/>
<evidence type="ECO:0000259" key="5">
    <source>
        <dbReference type="PROSITE" id="PS50931"/>
    </source>
</evidence>
<dbReference type="PANTHER" id="PTHR30537">
    <property type="entry name" value="HTH-TYPE TRANSCRIPTIONAL REGULATOR"/>
    <property type="match status" value="1"/>
</dbReference>
<dbReference type="InterPro" id="IPR058163">
    <property type="entry name" value="LysR-type_TF_proteobact-type"/>
</dbReference>
<dbReference type="GO" id="GO:0003700">
    <property type="term" value="F:DNA-binding transcription factor activity"/>
    <property type="evidence" value="ECO:0007669"/>
    <property type="project" value="InterPro"/>
</dbReference>
<dbReference type="InterPro" id="IPR036388">
    <property type="entry name" value="WH-like_DNA-bd_sf"/>
</dbReference>
<evidence type="ECO:0000313" key="6">
    <source>
        <dbReference type="EMBL" id="RID92505.1"/>
    </source>
</evidence>
<keyword evidence="2" id="KW-0805">Transcription regulation</keyword>
<protein>
    <submittedName>
        <fullName evidence="6">LysR family transcriptional regulator</fullName>
    </submittedName>
</protein>